<dbReference type="CDD" id="cd00085">
    <property type="entry name" value="HNHc"/>
    <property type="match status" value="1"/>
</dbReference>
<organism evidence="2 3">
    <name type="scientific">Ferrimonas balearica (strain DSM 9799 / CCM 4581 / KCTC 23876 / PAT)</name>
    <dbReference type="NCBI Taxonomy" id="550540"/>
    <lineage>
        <taxon>Bacteria</taxon>
        <taxon>Pseudomonadati</taxon>
        <taxon>Pseudomonadota</taxon>
        <taxon>Gammaproteobacteria</taxon>
        <taxon>Alteromonadales</taxon>
        <taxon>Ferrimonadaceae</taxon>
        <taxon>Ferrimonas</taxon>
    </lineage>
</organism>
<protein>
    <submittedName>
        <fullName evidence="2">HNH endonuclease</fullName>
    </submittedName>
</protein>
<evidence type="ECO:0000313" key="3">
    <source>
        <dbReference type="Proteomes" id="UP000006683"/>
    </source>
</evidence>
<dbReference type="Gene3D" id="1.10.30.50">
    <property type="match status" value="1"/>
</dbReference>
<dbReference type="GO" id="GO:0008270">
    <property type="term" value="F:zinc ion binding"/>
    <property type="evidence" value="ECO:0007669"/>
    <property type="project" value="InterPro"/>
</dbReference>
<dbReference type="EMBL" id="CP002209">
    <property type="protein sequence ID" value="ADN75892.1"/>
    <property type="molecule type" value="Genomic_DNA"/>
</dbReference>
<keyword evidence="3" id="KW-1185">Reference proteome</keyword>
<evidence type="ECO:0000313" key="2">
    <source>
        <dbReference type="EMBL" id="ADN75892.1"/>
    </source>
</evidence>
<dbReference type="eggNOG" id="COG1403">
    <property type="taxonomic scope" value="Bacteria"/>
</dbReference>
<dbReference type="InterPro" id="IPR003615">
    <property type="entry name" value="HNH_nuc"/>
</dbReference>
<keyword evidence="2" id="KW-0540">Nuclease</keyword>
<dbReference type="GO" id="GO:0003676">
    <property type="term" value="F:nucleic acid binding"/>
    <property type="evidence" value="ECO:0007669"/>
    <property type="project" value="InterPro"/>
</dbReference>
<dbReference type="SMART" id="SM00507">
    <property type="entry name" value="HNHc"/>
    <property type="match status" value="1"/>
</dbReference>
<evidence type="ECO:0000259" key="1">
    <source>
        <dbReference type="SMART" id="SM00507"/>
    </source>
</evidence>
<keyword evidence="2" id="KW-0378">Hydrolase</keyword>
<gene>
    <name evidence="2" type="ordered locus">Fbal_1688</name>
</gene>
<dbReference type="Pfam" id="PF01844">
    <property type="entry name" value="HNH"/>
    <property type="match status" value="1"/>
</dbReference>
<dbReference type="InterPro" id="IPR002711">
    <property type="entry name" value="HNH"/>
</dbReference>
<name>E1SRE1_FERBD</name>
<keyword evidence="2" id="KW-0255">Endonuclease</keyword>
<proteinExistence type="predicted"/>
<dbReference type="KEGG" id="fbl:Fbal_1688"/>
<sequence>MGDEAGINVTEYVMIQVTYSQAGRQRRKTYQTERAAKRSIRRWLEQGGEEEARHAILYVAGSETRMFRNADELEPALSTSPGDFYRSQAWLTLRAQAFIHFGNHCACCGAKAGPDVALQVDHIKPRSLYPELALELDNLQILCRDCNLGKSNRFTTQWR</sequence>
<dbReference type="AlphaFoldDB" id="E1SRE1"/>
<dbReference type="HOGENOM" id="CLU_1776161_0_0_6"/>
<dbReference type="Proteomes" id="UP000006683">
    <property type="component" value="Chromosome"/>
</dbReference>
<feature type="domain" description="HNH nuclease" evidence="1">
    <location>
        <begin position="93"/>
        <end position="148"/>
    </location>
</feature>
<accession>E1SRE1</accession>
<dbReference type="STRING" id="550540.Fbal_1688"/>
<reference evidence="2 3" key="1">
    <citation type="journal article" date="2010" name="Stand. Genomic Sci.">
        <title>Complete genome sequence of Ferrimonas balearica type strain (PAT).</title>
        <authorList>
            <person name="Nolan M."/>
            <person name="Sikorski J."/>
            <person name="Davenport K."/>
            <person name="Lucas S."/>
            <person name="Glavina Del Rio T."/>
            <person name="Tice H."/>
            <person name="Cheng J."/>
            <person name="Goodwin L."/>
            <person name="Pitluck S."/>
            <person name="Liolios K."/>
            <person name="Ivanova N."/>
            <person name="Mavromatis K."/>
            <person name="Ovchinnikova G."/>
            <person name="Pati A."/>
            <person name="Chen A."/>
            <person name="Palaniappan K."/>
            <person name="Land M."/>
            <person name="Hauser L."/>
            <person name="Chang Y."/>
            <person name="Jeffries C."/>
            <person name="Tapia R."/>
            <person name="Brettin T."/>
            <person name="Detter J."/>
            <person name="Han C."/>
            <person name="Yasawong M."/>
            <person name="Rohde M."/>
            <person name="Tindall B."/>
            <person name="Goker M."/>
            <person name="Woyke T."/>
            <person name="Bristow J."/>
            <person name="Eisen J."/>
            <person name="Markowitz V."/>
            <person name="Hugenholtz P."/>
            <person name="Kyrpides N."/>
            <person name="Klenk H."/>
            <person name="Lapidus A."/>
        </authorList>
    </citation>
    <scope>NUCLEOTIDE SEQUENCE [LARGE SCALE GENOMIC DNA]</scope>
    <source>
        <strain evidence="3">DSM 9799 / CCM 4581 / KCTC 23876 / PAT</strain>
    </source>
</reference>
<dbReference type="GO" id="GO:0004519">
    <property type="term" value="F:endonuclease activity"/>
    <property type="evidence" value="ECO:0007669"/>
    <property type="project" value="UniProtKB-KW"/>
</dbReference>